<keyword evidence="3 6" id="KW-0812">Transmembrane</keyword>
<protein>
    <submittedName>
        <fullName evidence="8">Sulfatase-like hydrolase/transferase</fullName>
    </submittedName>
</protein>
<dbReference type="RefSeq" id="WP_271052720.1">
    <property type="nucleotide sequence ID" value="NZ_JAQIIO010000001.1"/>
</dbReference>
<evidence type="ECO:0000256" key="4">
    <source>
        <dbReference type="ARBA" id="ARBA00022989"/>
    </source>
</evidence>
<dbReference type="CDD" id="cd16015">
    <property type="entry name" value="LTA_synthase"/>
    <property type="match status" value="1"/>
</dbReference>
<dbReference type="InterPro" id="IPR050448">
    <property type="entry name" value="OpgB/LTA_synthase_biosynth"/>
</dbReference>
<dbReference type="PANTHER" id="PTHR47371:SF3">
    <property type="entry name" value="PHOSPHOGLYCEROL TRANSFERASE I"/>
    <property type="match status" value="1"/>
</dbReference>
<dbReference type="Proteomes" id="UP001528040">
    <property type="component" value="Unassembled WGS sequence"/>
</dbReference>
<keyword evidence="4 6" id="KW-1133">Transmembrane helix</keyword>
<organism evidence="8 9">
    <name type="scientific">Aliiroseovarius salicola</name>
    <dbReference type="NCBI Taxonomy" id="3009082"/>
    <lineage>
        <taxon>Bacteria</taxon>
        <taxon>Pseudomonadati</taxon>
        <taxon>Pseudomonadota</taxon>
        <taxon>Alphaproteobacteria</taxon>
        <taxon>Rhodobacterales</taxon>
        <taxon>Paracoccaceae</taxon>
        <taxon>Aliiroseovarius</taxon>
    </lineage>
</organism>
<dbReference type="SUPFAM" id="SSF53649">
    <property type="entry name" value="Alkaline phosphatase-like"/>
    <property type="match status" value="1"/>
</dbReference>
<comment type="subcellular location">
    <subcellularLocation>
        <location evidence="1">Cell membrane</location>
        <topology evidence="1">Multi-pass membrane protein</topology>
    </subcellularLocation>
</comment>
<keyword evidence="9" id="KW-1185">Reference proteome</keyword>
<evidence type="ECO:0000256" key="2">
    <source>
        <dbReference type="ARBA" id="ARBA00022475"/>
    </source>
</evidence>
<proteinExistence type="predicted"/>
<feature type="transmembrane region" description="Helical" evidence="6">
    <location>
        <begin position="76"/>
        <end position="94"/>
    </location>
</feature>
<evidence type="ECO:0000259" key="7">
    <source>
        <dbReference type="Pfam" id="PF00884"/>
    </source>
</evidence>
<name>A0ABT4W003_9RHOB</name>
<dbReference type="Gene3D" id="3.40.720.10">
    <property type="entry name" value="Alkaline Phosphatase, subunit A"/>
    <property type="match status" value="1"/>
</dbReference>
<dbReference type="EMBL" id="JAQIIO010000001">
    <property type="protein sequence ID" value="MDA5093108.1"/>
    <property type="molecule type" value="Genomic_DNA"/>
</dbReference>
<feature type="domain" description="Sulfatase N-terminal" evidence="7">
    <location>
        <begin position="206"/>
        <end position="496"/>
    </location>
</feature>
<comment type="caution">
    <text evidence="8">The sequence shown here is derived from an EMBL/GenBank/DDBJ whole genome shotgun (WGS) entry which is preliminary data.</text>
</comment>
<reference evidence="8 9" key="1">
    <citation type="submission" date="2023-01" db="EMBL/GenBank/DDBJ databases">
        <authorList>
            <person name="Yoon J.-W."/>
        </authorList>
    </citation>
    <scope>NUCLEOTIDE SEQUENCE [LARGE SCALE GENOMIC DNA]</scope>
    <source>
        <strain evidence="8 9">KMU-50</strain>
    </source>
</reference>
<dbReference type="PANTHER" id="PTHR47371">
    <property type="entry name" value="LIPOTEICHOIC ACID SYNTHASE"/>
    <property type="match status" value="1"/>
</dbReference>
<evidence type="ECO:0000256" key="6">
    <source>
        <dbReference type="SAM" id="Phobius"/>
    </source>
</evidence>
<feature type="transmembrane region" description="Helical" evidence="6">
    <location>
        <begin position="134"/>
        <end position="151"/>
    </location>
</feature>
<evidence type="ECO:0000313" key="9">
    <source>
        <dbReference type="Proteomes" id="UP001528040"/>
    </source>
</evidence>
<dbReference type="InterPro" id="IPR000917">
    <property type="entry name" value="Sulfatase_N"/>
</dbReference>
<feature type="transmembrane region" description="Helical" evidence="6">
    <location>
        <begin position="158"/>
        <end position="177"/>
    </location>
</feature>
<dbReference type="InterPro" id="IPR017850">
    <property type="entry name" value="Alkaline_phosphatase_core_sf"/>
</dbReference>
<accession>A0ABT4W003</accession>
<feature type="transmembrane region" description="Helical" evidence="6">
    <location>
        <begin position="44"/>
        <end position="64"/>
    </location>
</feature>
<keyword evidence="5 6" id="KW-0472">Membrane</keyword>
<feature type="transmembrane region" description="Helical" evidence="6">
    <location>
        <begin position="12"/>
        <end position="32"/>
    </location>
</feature>
<evidence type="ECO:0000313" key="8">
    <source>
        <dbReference type="EMBL" id="MDA5093108.1"/>
    </source>
</evidence>
<gene>
    <name evidence="8" type="ORF">O2N63_03315</name>
</gene>
<evidence type="ECO:0000256" key="5">
    <source>
        <dbReference type="ARBA" id="ARBA00023136"/>
    </source>
</evidence>
<keyword evidence="2" id="KW-1003">Cell membrane</keyword>
<dbReference type="Pfam" id="PF00884">
    <property type="entry name" value="Sulfatase"/>
    <property type="match status" value="1"/>
</dbReference>
<sequence length="546" mass="60373">MKRQILSKLVRSICIILFLGTSFLIVFPFIAYTLKLASFLSENLMGVLGVIIVVSILVTAGWTFKNRVSWRTPKIVPLFLLLAGLLLIQPFAFMQEAFGEWRVGSLLLTFQENQGSKLLSIGISDFGPELLNQVFYLLLALGAALVLLSSWPSAHKYVSAVGIVAFLSSPLVEYGLLSVIPNPAHALAMNQLEDGHEIIARPIKKKNLIIVYLESLERTYGELEETRTAFAPFAALEREALSFDNIDQVLGASFTAGGMVASQCGVPLLPKGVFGVGRKMGKKVDAIPNFTKFLPNIVCLGDILKNDGYAGSYINGSSLSVFSKGDFFLTHGYQRVFGLESYPGWETEPRTNIWGMNDDLLFKRVKDELRHLATSEKPFVLSTLTLSTHGPNAYLSTDCVPSRGAVTLLPKAISCTGHYVNDLLAEIDRLGIREDTVVLLISDHLAVRNTLYPSLLERADDRRNLVMFLTGDVPQTINRYGSMMDIYPTILDILGYELADGRANLGVSLLHDTKNFLEVYGKDTFDRGVNGNSEMQKLLWQTKNSE</sequence>
<evidence type="ECO:0000256" key="3">
    <source>
        <dbReference type="ARBA" id="ARBA00022692"/>
    </source>
</evidence>
<evidence type="ECO:0000256" key="1">
    <source>
        <dbReference type="ARBA" id="ARBA00004651"/>
    </source>
</evidence>